<accession>A0ACC2EQ40</accession>
<protein>
    <submittedName>
        <fullName evidence="1">Uncharacterized protein</fullName>
    </submittedName>
</protein>
<dbReference type="EMBL" id="CM055092">
    <property type="protein sequence ID" value="KAJ7568614.1"/>
    <property type="molecule type" value="Genomic_DNA"/>
</dbReference>
<proteinExistence type="predicted"/>
<reference evidence="2" key="1">
    <citation type="journal article" date="2024" name="Proc. Natl. Acad. Sci. U.S.A.">
        <title>Extraordinary preservation of gene collinearity over three hundred million years revealed in homosporous lycophytes.</title>
        <authorList>
            <person name="Li C."/>
            <person name="Wickell D."/>
            <person name="Kuo L.Y."/>
            <person name="Chen X."/>
            <person name="Nie B."/>
            <person name="Liao X."/>
            <person name="Peng D."/>
            <person name="Ji J."/>
            <person name="Jenkins J."/>
            <person name="Williams M."/>
            <person name="Shu S."/>
            <person name="Plott C."/>
            <person name="Barry K."/>
            <person name="Rajasekar S."/>
            <person name="Grimwood J."/>
            <person name="Han X."/>
            <person name="Sun S."/>
            <person name="Hou Z."/>
            <person name="He W."/>
            <person name="Dai G."/>
            <person name="Sun C."/>
            <person name="Schmutz J."/>
            <person name="Leebens-Mack J.H."/>
            <person name="Li F.W."/>
            <person name="Wang L."/>
        </authorList>
    </citation>
    <scope>NUCLEOTIDE SEQUENCE [LARGE SCALE GENOMIC DNA]</scope>
    <source>
        <strain evidence="2">cv. PW_Plant_1</strain>
    </source>
</reference>
<gene>
    <name evidence="1" type="ORF">O6H91_01G040400</name>
</gene>
<evidence type="ECO:0000313" key="1">
    <source>
        <dbReference type="EMBL" id="KAJ7568614.1"/>
    </source>
</evidence>
<keyword evidence="2" id="KW-1185">Reference proteome</keyword>
<name>A0ACC2EQ40_DIPCM</name>
<comment type="caution">
    <text evidence="1">The sequence shown here is derived from an EMBL/GenBank/DDBJ whole genome shotgun (WGS) entry which is preliminary data.</text>
</comment>
<sequence>MIMSKGPAAPVKPCAACKLLRRRCAQECPFLPYFPAHEPQRFASVHKIFGASNVSKMLMEVQESQRGDVANSLVYEASARLRDPVHGCLGAISALQQQAQSLQAELNAVRAEIMRYRFHESAVAATAAATVSTTLGFPTTPDRGTSSGLPSQISSSTDFVIASNNSVPTSDVKERYWSSLT</sequence>
<dbReference type="Proteomes" id="UP001162992">
    <property type="component" value="Chromosome 1"/>
</dbReference>
<organism evidence="1 2">
    <name type="scientific">Diphasiastrum complanatum</name>
    <name type="common">Issler's clubmoss</name>
    <name type="synonym">Lycopodium complanatum</name>
    <dbReference type="NCBI Taxonomy" id="34168"/>
    <lineage>
        <taxon>Eukaryota</taxon>
        <taxon>Viridiplantae</taxon>
        <taxon>Streptophyta</taxon>
        <taxon>Embryophyta</taxon>
        <taxon>Tracheophyta</taxon>
        <taxon>Lycopodiopsida</taxon>
        <taxon>Lycopodiales</taxon>
        <taxon>Lycopodiaceae</taxon>
        <taxon>Lycopodioideae</taxon>
        <taxon>Diphasiastrum</taxon>
    </lineage>
</organism>
<evidence type="ECO:0000313" key="2">
    <source>
        <dbReference type="Proteomes" id="UP001162992"/>
    </source>
</evidence>